<dbReference type="AlphaFoldDB" id="A0A1H9JSR4"/>
<keyword evidence="3" id="KW-1185">Reference proteome</keyword>
<dbReference type="STRING" id="988801.SAMN05216522_10850"/>
<organism evidence="2 3">
    <name type="scientific">Rosenbergiella nectarea</name>
    <dbReference type="NCBI Taxonomy" id="988801"/>
    <lineage>
        <taxon>Bacteria</taxon>
        <taxon>Pseudomonadati</taxon>
        <taxon>Pseudomonadota</taxon>
        <taxon>Gammaproteobacteria</taxon>
        <taxon>Enterobacterales</taxon>
        <taxon>Erwiniaceae</taxon>
        <taxon>Rosenbergiella</taxon>
    </lineage>
</organism>
<dbReference type="InterPro" id="IPR011726">
    <property type="entry name" value="KdpF"/>
</dbReference>
<keyword evidence="1" id="KW-1133">Transmembrane helix</keyword>
<dbReference type="NCBIfam" id="TIGR02115">
    <property type="entry name" value="potass_kdpF"/>
    <property type="match status" value="1"/>
</dbReference>
<reference evidence="3" key="1">
    <citation type="submission" date="2016-10" db="EMBL/GenBank/DDBJ databases">
        <authorList>
            <person name="Varghese N."/>
            <person name="Submissions S."/>
        </authorList>
    </citation>
    <scope>NUCLEOTIDE SEQUENCE [LARGE SCALE GENOMIC DNA]</scope>
    <source>
        <strain evidence="3">8N4</strain>
    </source>
</reference>
<feature type="transmembrane region" description="Helical" evidence="1">
    <location>
        <begin position="6"/>
        <end position="26"/>
    </location>
</feature>
<dbReference type="GO" id="GO:0005886">
    <property type="term" value="C:plasma membrane"/>
    <property type="evidence" value="ECO:0007669"/>
    <property type="project" value="InterPro"/>
</dbReference>
<keyword evidence="1" id="KW-0472">Membrane</keyword>
<keyword evidence="1" id="KW-0812">Transmembrane</keyword>
<protein>
    <submittedName>
        <fullName evidence="2">K+-transporting ATPase, KdpF subunit</fullName>
    </submittedName>
</protein>
<evidence type="ECO:0000313" key="2">
    <source>
        <dbReference type="EMBL" id="SEQ89849.1"/>
    </source>
</evidence>
<sequence>MSLFFMFGTLLILTLLVYLFYALFYAEEF</sequence>
<dbReference type="GO" id="GO:0008556">
    <property type="term" value="F:P-type potassium transmembrane transporter activity"/>
    <property type="evidence" value="ECO:0007669"/>
    <property type="project" value="InterPro"/>
</dbReference>
<name>A0A1H9JSR4_9GAMM</name>
<proteinExistence type="predicted"/>
<dbReference type="Proteomes" id="UP000242515">
    <property type="component" value="Unassembled WGS sequence"/>
</dbReference>
<dbReference type="EMBL" id="FOGC01000008">
    <property type="protein sequence ID" value="SEQ89849.1"/>
    <property type="molecule type" value="Genomic_DNA"/>
</dbReference>
<gene>
    <name evidence="2" type="ORF">SAMN05216522_10850</name>
</gene>
<evidence type="ECO:0000313" key="3">
    <source>
        <dbReference type="Proteomes" id="UP000242515"/>
    </source>
</evidence>
<evidence type="ECO:0000256" key="1">
    <source>
        <dbReference type="SAM" id="Phobius"/>
    </source>
</evidence>
<accession>A0A1H9JSR4</accession>